<evidence type="ECO:0000313" key="3">
    <source>
        <dbReference type="Proteomes" id="UP001336314"/>
    </source>
</evidence>
<keyword evidence="1" id="KW-1133">Transmembrane helix</keyword>
<sequence length="124" mass="13949">MLNFYHRIATFLNPAFWLIVLMAVASGLLFFWQLAGADRPHQSSVLFWLLLMLALLGCLLIIKLFTRPVPVLDGQSGFFQRLKIRLLRFGYSLLAVLTSLIWLAIMVLALRVAGGALLRLVVGH</sequence>
<feature type="transmembrane region" description="Helical" evidence="1">
    <location>
        <begin position="12"/>
        <end position="33"/>
    </location>
</feature>
<keyword evidence="1" id="KW-0472">Membrane</keyword>
<organism evidence="2 3">
    <name type="scientific">Alkalimonas cellulosilytica</name>
    <dbReference type="NCBI Taxonomy" id="3058395"/>
    <lineage>
        <taxon>Bacteria</taxon>
        <taxon>Pseudomonadati</taxon>
        <taxon>Pseudomonadota</taxon>
        <taxon>Gammaproteobacteria</taxon>
        <taxon>Alkalimonas</taxon>
    </lineage>
</organism>
<reference evidence="2 3" key="1">
    <citation type="submission" date="2023-07" db="EMBL/GenBank/DDBJ databases">
        <title>Alkalimonas sp., MEB108 novel, alkaliphilic bacterium isolated from Lonar Lake, India.</title>
        <authorList>
            <person name="Joshi A."/>
            <person name="Thite S."/>
        </authorList>
    </citation>
    <scope>NUCLEOTIDE SEQUENCE [LARGE SCALE GENOMIC DNA]</scope>
    <source>
        <strain evidence="2 3">MEB108</strain>
    </source>
</reference>
<proteinExistence type="predicted"/>
<name>A0ABU7J4K0_9GAMM</name>
<feature type="transmembrane region" description="Helical" evidence="1">
    <location>
        <begin position="86"/>
        <end position="110"/>
    </location>
</feature>
<evidence type="ECO:0000313" key="2">
    <source>
        <dbReference type="EMBL" id="MEE2001441.1"/>
    </source>
</evidence>
<keyword evidence="3" id="KW-1185">Reference proteome</keyword>
<dbReference type="EMBL" id="JAUHLI010000007">
    <property type="protein sequence ID" value="MEE2001441.1"/>
    <property type="molecule type" value="Genomic_DNA"/>
</dbReference>
<comment type="caution">
    <text evidence="2">The sequence shown here is derived from an EMBL/GenBank/DDBJ whole genome shotgun (WGS) entry which is preliminary data.</text>
</comment>
<protein>
    <submittedName>
        <fullName evidence="2">Uncharacterized protein</fullName>
    </submittedName>
</protein>
<dbReference type="RefSeq" id="WP_330128543.1">
    <property type="nucleotide sequence ID" value="NZ_JAUHLI010000007.1"/>
</dbReference>
<feature type="transmembrane region" description="Helical" evidence="1">
    <location>
        <begin position="45"/>
        <end position="65"/>
    </location>
</feature>
<accession>A0ABU7J4K0</accession>
<evidence type="ECO:0000256" key="1">
    <source>
        <dbReference type="SAM" id="Phobius"/>
    </source>
</evidence>
<keyword evidence="1" id="KW-0812">Transmembrane</keyword>
<gene>
    <name evidence="2" type="ORF">QWY20_08245</name>
</gene>
<dbReference type="Proteomes" id="UP001336314">
    <property type="component" value="Unassembled WGS sequence"/>
</dbReference>